<dbReference type="PANTHER" id="PTHR31221">
    <property type="entry name" value="WRKY TRANSCRIPTION FACTOR PROTEIN 1-RELATED"/>
    <property type="match status" value="1"/>
</dbReference>
<dbReference type="PROSITE" id="PS50811">
    <property type="entry name" value="WRKY"/>
    <property type="match status" value="1"/>
</dbReference>
<keyword evidence="3" id="KW-0805">Transcription regulation</keyword>
<dbReference type="Proteomes" id="UP001642260">
    <property type="component" value="Unassembled WGS sequence"/>
</dbReference>
<dbReference type="SUPFAM" id="SSF118290">
    <property type="entry name" value="WRKY DNA-binding domain"/>
    <property type="match status" value="1"/>
</dbReference>
<dbReference type="AlphaFoldDB" id="A0ABC8IYH1"/>
<evidence type="ECO:0000259" key="8">
    <source>
        <dbReference type="PROSITE" id="PS50811"/>
    </source>
</evidence>
<evidence type="ECO:0000256" key="2">
    <source>
        <dbReference type="ARBA" id="ARBA00022737"/>
    </source>
</evidence>
<keyword evidence="5" id="KW-0804">Transcription</keyword>
<dbReference type="InterPro" id="IPR003657">
    <property type="entry name" value="WRKY_dom"/>
</dbReference>
<dbReference type="GO" id="GO:0003677">
    <property type="term" value="F:DNA binding"/>
    <property type="evidence" value="ECO:0007669"/>
    <property type="project" value="UniProtKB-KW"/>
</dbReference>
<keyword evidence="2" id="KW-0677">Repeat</keyword>
<evidence type="ECO:0000256" key="3">
    <source>
        <dbReference type="ARBA" id="ARBA00023015"/>
    </source>
</evidence>
<reference evidence="9 10" key="1">
    <citation type="submission" date="2022-03" db="EMBL/GenBank/DDBJ databases">
        <authorList>
            <person name="Macdonald S."/>
            <person name="Ahmed S."/>
            <person name="Newling K."/>
        </authorList>
    </citation>
    <scope>NUCLEOTIDE SEQUENCE [LARGE SCALE GENOMIC DNA]</scope>
</reference>
<feature type="region of interest" description="Disordered" evidence="7">
    <location>
        <begin position="89"/>
        <end position="121"/>
    </location>
</feature>
<organism evidence="9 10">
    <name type="scientific">Eruca vesicaria subsp. sativa</name>
    <name type="common">Garden rocket</name>
    <name type="synonym">Eruca sativa</name>
    <dbReference type="NCBI Taxonomy" id="29727"/>
    <lineage>
        <taxon>Eukaryota</taxon>
        <taxon>Viridiplantae</taxon>
        <taxon>Streptophyta</taxon>
        <taxon>Embryophyta</taxon>
        <taxon>Tracheophyta</taxon>
        <taxon>Spermatophyta</taxon>
        <taxon>Magnoliopsida</taxon>
        <taxon>eudicotyledons</taxon>
        <taxon>Gunneridae</taxon>
        <taxon>Pentapetalae</taxon>
        <taxon>rosids</taxon>
        <taxon>malvids</taxon>
        <taxon>Brassicales</taxon>
        <taxon>Brassicaceae</taxon>
        <taxon>Brassiceae</taxon>
        <taxon>Eruca</taxon>
    </lineage>
</organism>
<comment type="subcellular location">
    <subcellularLocation>
        <location evidence="1">Nucleus</location>
    </subcellularLocation>
</comment>
<protein>
    <recommendedName>
        <fullName evidence="8">WRKY domain-containing protein</fullName>
    </recommendedName>
</protein>
<feature type="domain" description="WRKY" evidence="8">
    <location>
        <begin position="34"/>
        <end position="99"/>
    </location>
</feature>
<evidence type="ECO:0000313" key="9">
    <source>
        <dbReference type="EMBL" id="CAH8306281.1"/>
    </source>
</evidence>
<feature type="compositionally biased region" description="Low complexity" evidence="7">
    <location>
        <begin position="102"/>
        <end position="116"/>
    </location>
</feature>
<keyword evidence="10" id="KW-1185">Reference proteome</keyword>
<dbReference type="EMBL" id="CAKOAT010064043">
    <property type="protein sequence ID" value="CAH8306281.1"/>
    <property type="molecule type" value="Genomic_DNA"/>
</dbReference>
<sequence>MTSLILLHRKYEVSNMMAATRATKDRIFTLRVKTEENHPSDGYRWRKYGQKVVKGNPNPRSYYRCTHIGCNVKKHVEREAADVKILLTTYTGKHGHPEPPKRSSSSSGPRNRSRSSVPARLGIPLFSSSSSAQDMRPFPYPSASAAQDMRPYLYPFASAPQDERPFPYPSASAAQDMRPYPYNPYASAAQDIRPYPYNPYASAAQEIRPYPYPYALASQDMRQFPSSLNPGIDMTHISMSGLSKLPNFLYEWNQGFMG</sequence>
<keyword evidence="4" id="KW-0238">DNA-binding</keyword>
<keyword evidence="6" id="KW-0539">Nucleus</keyword>
<evidence type="ECO:0000256" key="4">
    <source>
        <dbReference type="ARBA" id="ARBA00023125"/>
    </source>
</evidence>
<name>A0ABC8IYH1_ERUVS</name>
<accession>A0ABC8IYH1</accession>
<comment type="caution">
    <text evidence="9">The sequence shown here is derived from an EMBL/GenBank/DDBJ whole genome shotgun (WGS) entry which is preliminary data.</text>
</comment>
<dbReference type="SMART" id="SM00774">
    <property type="entry name" value="WRKY"/>
    <property type="match status" value="1"/>
</dbReference>
<dbReference type="InterPro" id="IPR036576">
    <property type="entry name" value="WRKY_dom_sf"/>
</dbReference>
<dbReference type="FunFam" id="2.20.25.80:FF:000006">
    <property type="entry name" value="WRKY transcription factor"/>
    <property type="match status" value="1"/>
</dbReference>
<evidence type="ECO:0000256" key="5">
    <source>
        <dbReference type="ARBA" id="ARBA00023163"/>
    </source>
</evidence>
<evidence type="ECO:0000313" key="10">
    <source>
        <dbReference type="Proteomes" id="UP001642260"/>
    </source>
</evidence>
<dbReference type="InterPro" id="IPR044810">
    <property type="entry name" value="WRKY_plant"/>
</dbReference>
<dbReference type="Gene3D" id="2.20.25.80">
    <property type="entry name" value="WRKY domain"/>
    <property type="match status" value="1"/>
</dbReference>
<evidence type="ECO:0000256" key="6">
    <source>
        <dbReference type="ARBA" id="ARBA00023242"/>
    </source>
</evidence>
<gene>
    <name evidence="9" type="ORF">ERUC_LOCUS4408</name>
</gene>
<evidence type="ECO:0000256" key="1">
    <source>
        <dbReference type="ARBA" id="ARBA00004123"/>
    </source>
</evidence>
<evidence type="ECO:0000256" key="7">
    <source>
        <dbReference type="SAM" id="MobiDB-lite"/>
    </source>
</evidence>
<dbReference type="PANTHER" id="PTHR31221:SF239">
    <property type="entry name" value="WRKY TRANSCRIPTION FACTOR 10-RELATED"/>
    <property type="match status" value="1"/>
</dbReference>
<dbReference type="Pfam" id="PF03106">
    <property type="entry name" value="WRKY"/>
    <property type="match status" value="1"/>
</dbReference>
<proteinExistence type="predicted"/>
<dbReference type="GO" id="GO:0005634">
    <property type="term" value="C:nucleus"/>
    <property type="evidence" value="ECO:0007669"/>
    <property type="project" value="UniProtKB-SubCell"/>
</dbReference>